<feature type="non-terminal residue" evidence="2">
    <location>
        <position position="174"/>
    </location>
</feature>
<protein>
    <submittedName>
        <fullName evidence="2">OmpA family protein</fullName>
    </submittedName>
</protein>
<dbReference type="Proteomes" id="UP000782901">
    <property type="component" value="Unassembled WGS sequence"/>
</dbReference>
<organism evidence="2 3">
    <name type="scientific">Bacteroides thetaiotaomicron</name>
    <dbReference type="NCBI Taxonomy" id="818"/>
    <lineage>
        <taxon>Bacteria</taxon>
        <taxon>Pseudomonadati</taxon>
        <taxon>Bacteroidota</taxon>
        <taxon>Bacteroidia</taxon>
        <taxon>Bacteroidales</taxon>
        <taxon>Bacteroidaceae</taxon>
        <taxon>Bacteroides</taxon>
    </lineage>
</organism>
<evidence type="ECO:0000313" key="2">
    <source>
        <dbReference type="EMBL" id="MBS5411367.1"/>
    </source>
</evidence>
<dbReference type="EMBL" id="JAGZEE010000015">
    <property type="protein sequence ID" value="MBS5411367.1"/>
    <property type="molecule type" value="Genomic_DNA"/>
</dbReference>
<keyword evidence="1" id="KW-0732">Signal</keyword>
<evidence type="ECO:0000256" key="1">
    <source>
        <dbReference type="SAM" id="SignalP"/>
    </source>
</evidence>
<accession>A0A943DPH4</accession>
<dbReference type="AlphaFoldDB" id="A0A943DPH4"/>
<sequence length="174" mass="19343">MNIKKILVAVFALSTTIAFAQEQRIKEESKTIFKPHWFIQAQIGAAHTVGEGEFTDLISPAAALNVGYKFAPAFGARVGVSGWQAKGGWVNPRQNYQYKYLQGNVDIMADLSTLFCGFHPKRVFNGYLFGGVGLNRGFDNDEANALDTRTYEMEYLWQEGKFLVAGRFGLGCDL</sequence>
<evidence type="ECO:0000313" key="3">
    <source>
        <dbReference type="Proteomes" id="UP000782901"/>
    </source>
</evidence>
<proteinExistence type="predicted"/>
<gene>
    <name evidence="2" type="ORF">KHY35_11765</name>
</gene>
<reference evidence="2" key="1">
    <citation type="submission" date="2021-02" db="EMBL/GenBank/DDBJ databases">
        <title>Infant gut strain persistence is associated with maternal origin, phylogeny, and functional potential including surface adhesion and iron acquisition.</title>
        <authorList>
            <person name="Lou Y.C."/>
        </authorList>
    </citation>
    <scope>NUCLEOTIDE SEQUENCE</scope>
    <source>
        <strain evidence="2">L3_082_243G1_dasL3_082_243G1_maxbin2.maxbin.015s ta_sub</strain>
    </source>
</reference>
<name>A0A943DPH4_BACT4</name>
<feature type="chain" id="PRO_5038106964" evidence="1">
    <location>
        <begin position="21"/>
        <end position="174"/>
    </location>
</feature>
<comment type="caution">
    <text evidence="2">The sequence shown here is derived from an EMBL/GenBank/DDBJ whole genome shotgun (WGS) entry which is preliminary data.</text>
</comment>
<feature type="signal peptide" evidence="1">
    <location>
        <begin position="1"/>
        <end position="20"/>
    </location>
</feature>